<evidence type="ECO:0000313" key="6">
    <source>
        <dbReference type="EMBL" id="OCF51959.1"/>
    </source>
</evidence>
<dbReference type="PANTHER" id="PTHR43103:SF5">
    <property type="entry name" value="4-EPIMERASE, PUTATIVE (AFU_ORTHOLOGUE AFUA_7G00360)-RELATED"/>
    <property type="match status" value="1"/>
</dbReference>
<keyword evidence="2" id="KW-0560">Oxidoreductase</keyword>
<evidence type="ECO:0000256" key="1">
    <source>
        <dbReference type="ARBA" id="ARBA00007637"/>
    </source>
</evidence>
<dbReference type="EMBL" id="CP144524">
    <property type="protein sequence ID" value="WWC71181.1"/>
    <property type="molecule type" value="Genomic_DNA"/>
</dbReference>
<dbReference type="EMBL" id="KV700115">
    <property type="protein sequence ID" value="OCF51959.1"/>
    <property type="molecule type" value="Genomic_DNA"/>
</dbReference>
<feature type="region of interest" description="Disordered" evidence="4">
    <location>
        <begin position="1"/>
        <end position="28"/>
    </location>
</feature>
<reference evidence="6" key="1">
    <citation type="submission" date="2013-07" db="EMBL/GenBank/DDBJ databases">
        <title>The Genome Sequence of Cryptococcus pinus CBS10737.</title>
        <authorList>
            <consortium name="The Broad Institute Genome Sequencing Platform"/>
            <person name="Cuomo C."/>
            <person name="Litvintseva A."/>
            <person name="Chen Y."/>
            <person name="Heitman J."/>
            <person name="Sun S."/>
            <person name="Springer D."/>
            <person name="Dromer F."/>
            <person name="Young S.K."/>
            <person name="Zeng Q."/>
            <person name="Gargeya S."/>
            <person name="Fitzgerald M."/>
            <person name="Abouelleil A."/>
            <person name="Alvarado L."/>
            <person name="Berlin A.M."/>
            <person name="Chapman S.B."/>
            <person name="Dewar J."/>
            <person name="Goldberg J."/>
            <person name="Griggs A."/>
            <person name="Gujja S."/>
            <person name="Hansen M."/>
            <person name="Howarth C."/>
            <person name="Imamovic A."/>
            <person name="Larimer J."/>
            <person name="McCowan C."/>
            <person name="Murphy C."/>
            <person name="Pearson M."/>
            <person name="Priest M."/>
            <person name="Roberts A."/>
            <person name="Saif S."/>
            <person name="Shea T."/>
            <person name="Sykes S."/>
            <person name="Wortman J."/>
            <person name="Nusbaum C."/>
            <person name="Birren B."/>
        </authorList>
    </citation>
    <scope>NUCLEOTIDE SEQUENCE [LARGE SCALE GENOMIC DNA]</scope>
    <source>
        <strain evidence="6">CBS 10737</strain>
    </source>
</reference>
<dbReference type="KEGG" id="kpin:30171045"/>
<evidence type="ECO:0000259" key="5">
    <source>
        <dbReference type="Pfam" id="PF01370"/>
    </source>
</evidence>
<accession>A0A1B9I8V6</accession>
<dbReference type="Gene3D" id="3.40.50.720">
    <property type="entry name" value="NAD(P)-binding Rossmann-like Domain"/>
    <property type="match status" value="1"/>
</dbReference>
<sequence>MPFDSSDPGRTLPTPEYTPDNTPASSPVQTTFNIPLIVGITGSAGLVGRDLVRLALKEGHTVLAMDIISPDHRDTVLAEDISFAGDRYEYKQVSALDYEGYKNALKVSKCNAIVHLATLANGPDLDSRLGLESQGKAQHEVHNSNVAMSCNTLSIAGELGINRVVLASSVNSIGLLFSKQPILDYLPLDEKHPCRPEDAYSMSKYFCELQSDSYVRRFPSLRVASLRFHGVVKDSHVNRESLNEQGGEWKDLWGWVSSNAVSRACLLGLTSSTMYFGEGTHETFFIAAPTICQQTNTVKLLDEYYPEILREGRLRRPIRGNEGLFDCSKARKLLGWQEEGFCYQDKDEAVDRTELRGV</sequence>
<dbReference type="RefSeq" id="XP_019013178.1">
    <property type="nucleotide sequence ID" value="XM_019154438.1"/>
</dbReference>
<dbReference type="GO" id="GO:0016491">
    <property type="term" value="F:oxidoreductase activity"/>
    <property type="evidence" value="ECO:0007669"/>
    <property type="project" value="UniProtKB-KW"/>
</dbReference>
<evidence type="ECO:0000313" key="7">
    <source>
        <dbReference type="EMBL" id="WWC71181.1"/>
    </source>
</evidence>
<evidence type="ECO:0000256" key="4">
    <source>
        <dbReference type="SAM" id="MobiDB-lite"/>
    </source>
</evidence>
<dbReference type="STRING" id="1296096.A0A1B9I8V6"/>
<dbReference type="InterPro" id="IPR036291">
    <property type="entry name" value="NAD(P)-bd_dom_sf"/>
</dbReference>
<comment type="similarity">
    <text evidence="1">Belongs to the NAD(P)-dependent epimerase/dehydratase family.</text>
</comment>
<dbReference type="Pfam" id="PF01370">
    <property type="entry name" value="Epimerase"/>
    <property type="match status" value="1"/>
</dbReference>
<reference evidence="6" key="3">
    <citation type="submission" date="2016-07" db="EMBL/GenBank/DDBJ databases">
        <title>Evolution of pathogenesis and genome organization in the Tremellales.</title>
        <authorList>
            <person name="Cuomo C."/>
            <person name="Litvintseva A."/>
            <person name="Heitman J."/>
            <person name="Chen Y."/>
            <person name="Sun S."/>
            <person name="Springer D."/>
            <person name="Dromer F."/>
            <person name="Young S."/>
            <person name="Zeng Q."/>
            <person name="Chapman S."/>
            <person name="Gujja S."/>
            <person name="Saif S."/>
            <person name="Birren B."/>
        </authorList>
    </citation>
    <scope>NUCLEOTIDE SEQUENCE</scope>
    <source>
        <strain evidence="6">CBS 10737</strain>
    </source>
</reference>
<evidence type="ECO:0000256" key="3">
    <source>
        <dbReference type="ARBA" id="ARBA00023027"/>
    </source>
</evidence>
<protein>
    <recommendedName>
        <fullName evidence="5">NAD-dependent epimerase/dehydratase domain-containing protein</fullName>
    </recommendedName>
</protein>
<dbReference type="PANTHER" id="PTHR43103">
    <property type="entry name" value="NUCLEOSIDE-DIPHOSPHATE-SUGAR EPIMERASE"/>
    <property type="match status" value="1"/>
</dbReference>
<feature type="compositionally biased region" description="Polar residues" evidence="4">
    <location>
        <begin position="19"/>
        <end position="28"/>
    </location>
</feature>
<dbReference type="SUPFAM" id="SSF51735">
    <property type="entry name" value="NAD(P)-binding Rossmann-fold domains"/>
    <property type="match status" value="1"/>
</dbReference>
<keyword evidence="3" id="KW-0520">NAD</keyword>
<proteinExistence type="inferred from homology"/>
<evidence type="ECO:0000313" key="8">
    <source>
        <dbReference type="Proteomes" id="UP000094020"/>
    </source>
</evidence>
<dbReference type="OrthoDB" id="202470at2759"/>
<dbReference type="GeneID" id="30171045"/>
<name>A0A1B9I8V6_9TREE</name>
<keyword evidence="8" id="KW-1185">Reference proteome</keyword>
<evidence type="ECO:0000256" key="2">
    <source>
        <dbReference type="ARBA" id="ARBA00023002"/>
    </source>
</evidence>
<dbReference type="Proteomes" id="UP000094020">
    <property type="component" value="Chromosome 6"/>
</dbReference>
<dbReference type="AlphaFoldDB" id="A0A1B9I8V6"/>
<reference evidence="7" key="4">
    <citation type="submission" date="2024-02" db="EMBL/GenBank/DDBJ databases">
        <title>Comparative genomics of Cryptococcus and Kwoniella reveals pathogenesis evolution and contrasting modes of karyotype evolution via chromosome fusion or intercentromeric recombination.</title>
        <authorList>
            <person name="Coelho M.A."/>
            <person name="David-Palma M."/>
            <person name="Shea T."/>
            <person name="Bowers K."/>
            <person name="McGinley-Smith S."/>
            <person name="Mohammad A.W."/>
            <person name="Gnirke A."/>
            <person name="Yurkov A.M."/>
            <person name="Nowrousian M."/>
            <person name="Sun S."/>
            <person name="Cuomo C.A."/>
            <person name="Heitman J."/>
        </authorList>
    </citation>
    <scope>NUCLEOTIDE SEQUENCE</scope>
    <source>
        <strain evidence="7">CBS 10737</strain>
    </source>
</reference>
<gene>
    <name evidence="6" type="ORF">I206_02676</name>
    <name evidence="7" type="ORF">I206_105134</name>
</gene>
<feature type="domain" description="NAD-dependent epimerase/dehydratase" evidence="5">
    <location>
        <begin position="40"/>
        <end position="228"/>
    </location>
</feature>
<dbReference type="InterPro" id="IPR001509">
    <property type="entry name" value="Epimerase_deHydtase"/>
</dbReference>
<organism evidence="6">
    <name type="scientific">Kwoniella pini CBS 10737</name>
    <dbReference type="NCBI Taxonomy" id="1296096"/>
    <lineage>
        <taxon>Eukaryota</taxon>
        <taxon>Fungi</taxon>
        <taxon>Dikarya</taxon>
        <taxon>Basidiomycota</taxon>
        <taxon>Agaricomycotina</taxon>
        <taxon>Tremellomycetes</taxon>
        <taxon>Tremellales</taxon>
        <taxon>Cryptococcaceae</taxon>
        <taxon>Kwoniella</taxon>
    </lineage>
</organism>
<reference evidence="7" key="2">
    <citation type="submission" date="2013-07" db="EMBL/GenBank/DDBJ databases">
        <authorList>
            <consortium name="The Broad Institute Genome Sequencing Platform"/>
            <person name="Cuomo C."/>
            <person name="Litvintseva A."/>
            <person name="Chen Y."/>
            <person name="Heitman J."/>
            <person name="Sun S."/>
            <person name="Springer D."/>
            <person name="Dromer F."/>
            <person name="Young S.K."/>
            <person name="Zeng Q."/>
            <person name="Gargeya S."/>
            <person name="Fitzgerald M."/>
            <person name="Abouelleil A."/>
            <person name="Alvarado L."/>
            <person name="Berlin A.M."/>
            <person name="Chapman S.B."/>
            <person name="Dewar J."/>
            <person name="Goldberg J."/>
            <person name="Griggs A."/>
            <person name="Gujja S."/>
            <person name="Hansen M."/>
            <person name="Howarth C."/>
            <person name="Imamovic A."/>
            <person name="Larimer J."/>
            <person name="McCowan C."/>
            <person name="Murphy C."/>
            <person name="Pearson M."/>
            <person name="Priest M."/>
            <person name="Roberts A."/>
            <person name="Saif S."/>
            <person name="Shea T."/>
            <person name="Sykes S."/>
            <person name="Wortman J."/>
            <person name="Nusbaum C."/>
            <person name="Birren B."/>
        </authorList>
    </citation>
    <scope>NUCLEOTIDE SEQUENCE</scope>
    <source>
        <strain evidence="7">CBS 10737</strain>
    </source>
</reference>